<accession>A0A1H8FXJ2</accession>
<dbReference type="AlphaFoldDB" id="A0A1H8FXJ2"/>
<evidence type="ECO:0000313" key="2">
    <source>
        <dbReference type="Proteomes" id="UP000199459"/>
    </source>
</evidence>
<proteinExistence type="predicted"/>
<gene>
    <name evidence="1" type="ORF">SAMN05216325_11533</name>
</gene>
<dbReference type="EMBL" id="FOCP01000015">
    <property type="protein sequence ID" value="SEN36412.1"/>
    <property type="molecule type" value="Genomic_DNA"/>
</dbReference>
<reference evidence="1 2" key="1">
    <citation type="submission" date="2016-10" db="EMBL/GenBank/DDBJ databases">
        <authorList>
            <person name="de Groot N.N."/>
        </authorList>
    </citation>
    <scope>NUCLEOTIDE SEQUENCE [LARGE SCALE GENOMIC DNA]</scope>
    <source>
        <strain evidence="1 2">Nm22</strain>
    </source>
</reference>
<dbReference type="Proteomes" id="UP000199459">
    <property type="component" value="Unassembled WGS sequence"/>
</dbReference>
<sequence>MKTEIKNIVVALCIAAVAGKYLTALTLLSV</sequence>
<evidence type="ECO:0000313" key="1">
    <source>
        <dbReference type="EMBL" id="SEN36412.1"/>
    </source>
</evidence>
<name>A0A1H8FXJ2_9PROT</name>
<organism evidence="1 2">
    <name type="scientific">Nitrosomonas marina</name>
    <dbReference type="NCBI Taxonomy" id="917"/>
    <lineage>
        <taxon>Bacteria</taxon>
        <taxon>Pseudomonadati</taxon>
        <taxon>Pseudomonadota</taxon>
        <taxon>Betaproteobacteria</taxon>
        <taxon>Nitrosomonadales</taxon>
        <taxon>Nitrosomonadaceae</taxon>
        <taxon>Nitrosomonas</taxon>
    </lineage>
</organism>
<protein>
    <submittedName>
        <fullName evidence="1">Uncharacterized protein</fullName>
    </submittedName>
</protein>